<evidence type="ECO:0000256" key="1">
    <source>
        <dbReference type="SAM" id="Phobius"/>
    </source>
</evidence>
<sequence>MAFIVIAVRLKASQKPTNARKILIPPLGMSTGFLMFVVPQTHVPWLFAALAFLVGLLFAYPLIATSRMFVEGEDVYLKRSPAFILVLLGLLVLRMVLHTYVEQYVSIPQTGALFFILAFGMLLPWRIAMFREYRKLSRNMEVEPATSLRESEG</sequence>
<dbReference type="EMBL" id="CP071182">
    <property type="protein sequence ID" value="QSO49762.1"/>
    <property type="molecule type" value="Genomic_DNA"/>
</dbReference>
<accession>A0A9X7W3E0</accession>
<keyword evidence="1" id="KW-0812">Transmembrane</keyword>
<dbReference type="Proteomes" id="UP000663505">
    <property type="component" value="Chromosome"/>
</dbReference>
<dbReference type="InterPro" id="IPR031306">
    <property type="entry name" value="CcdC"/>
</dbReference>
<reference evidence="2 3" key="1">
    <citation type="submission" date="2021-02" db="EMBL/GenBank/DDBJ databases">
        <title>Alicyclobacillus curvatus sp. nov. and Alicyclobacillus mengziensis sp. nov., two acidophilic bacteria isolated from acid mine drainage.</title>
        <authorList>
            <person name="Huang Y."/>
        </authorList>
    </citation>
    <scope>NUCLEOTIDE SEQUENCE [LARGE SCALE GENOMIC DNA]</scope>
    <source>
        <strain evidence="2 3">S30H14</strain>
    </source>
</reference>
<dbReference type="AlphaFoldDB" id="A0A9X7W3E0"/>
<keyword evidence="1" id="KW-1133">Transmembrane helix</keyword>
<feature type="transmembrane region" description="Helical" evidence="1">
    <location>
        <begin position="107"/>
        <end position="128"/>
    </location>
</feature>
<dbReference type="PIRSF" id="PIRSF021441">
    <property type="entry name" value="DUF1453"/>
    <property type="match status" value="1"/>
</dbReference>
<dbReference type="InterPro" id="IPR058247">
    <property type="entry name" value="DUF1453"/>
</dbReference>
<keyword evidence="3" id="KW-1185">Reference proteome</keyword>
<organism evidence="2 3">
    <name type="scientific">Alicyclobacillus mengziensis</name>
    <dbReference type="NCBI Taxonomy" id="2931921"/>
    <lineage>
        <taxon>Bacteria</taxon>
        <taxon>Bacillati</taxon>
        <taxon>Bacillota</taxon>
        <taxon>Bacilli</taxon>
        <taxon>Bacillales</taxon>
        <taxon>Alicyclobacillaceae</taxon>
        <taxon>Alicyclobacillus</taxon>
    </lineage>
</organism>
<dbReference type="KEGG" id="afx:JZ786_08620"/>
<dbReference type="RefSeq" id="WP_206659067.1">
    <property type="nucleotide sequence ID" value="NZ_CP071182.1"/>
</dbReference>
<dbReference type="PANTHER" id="PTHR39164:SF1">
    <property type="entry name" value="PROTEIN CCDC"/>
    <property type="match status" value="1"/>
</dbReference>
<keyword evidence="1" id="KW-0472">Membrane</keyword>
<feature type="transmembrane region" description="Helical" evidence="1">
    <location>
        <begin position="21"/>
        <end position="39"/>
    </location>
</feature>
<name>A0A9X7W3E0_9BACL</name>
<feature type="transmembrane region" description="Helical" evidence="1">
    <location>
        <begin position="82"/>
        <end position="101"/>
    </location>
</feature>
<dbReference type="Pfam" id="PF07301">
    <property type="entry name" value="DUF1453"/>
    <property type="match status" value="1"/>
</dbReference>
<dbReference type="PANTHER" id="PTHR39164">
    <property type="entry name" value="PROTEIN CCDC"/>
    <property type="match status" value="1"/>
</dbReference>
<evidence type="ECO:0000313" key="3">
    <source>
        <dbReference type="Proteomes" id="UP000663505"/>
    </source>
</evidence>
<proteinExistence type="predicted"/>
<gene>
    <name evidence="2" type="ORF">JZ786_08620</name>
</gene>
<feature type="transmembrane region" description="Helical" evidence="1">
    <location>
        <begin position="45"/>
        <end position="70"/>
    </location>
</feature>
<protein>
    <submittedName>
        <fullName evidence="2">Cytochrome c biogenesis protein CcdC</fullName>
    </submittedName>
</protein>
<evidence type="ECO:0000313" key="2">
    <source>
        <dbReference type="EMBL" id="QSO49762.1"/>
    </source>
</evidence>